<feature type="compositionally biased region" description="Basic and acidic residues" evidence="1">
    <location>
        <begin position="237"/>
        <end position="246"/>
    </location>
</feature>
<feature type="transmembrane region" description="Helical" evidence="2">
    <location>
        <begin position="201"/>
        <end position="223"/>
    </location>
</feature>
<comment type="caution">
    <text evidence="3">The sequence shown here is derived from an EMBL/GenBank/DDBJ whole genome shotgun (WGS) entry which is preliminary data.</text>
</comment>
<reference evidence="3" key="1">
    <citation type="submission" date="2023-03" db="EMBL/GenBank/DDBJ databases">
        <title>Massive genome expansion in bonnet fungi (Mycena s.s.) driven by repeated elements and novel gene families across ecological guilds.</title>
        <authorList>
            <consortium name="Lawrence Berkeley National Laboratory"/>
            <person name="Harder C.B."/>
            <person name="Miyauchi S."/>
            <person name="Viragh M."/>
            <person name="Kuo A."/>
            <person name="Thoen E."/>
            <person name="Andreopoulos B."/>
            <person name="Lu D."/>
            <person name="Skrede I."/>
            <person name="Drula E."/>
            <person name="Henrissat B."/>
            <person name="Morin E."/>
            <person name="Kohler A."/>
            <person name="Barry K."/>
            <person name="LaButti K."/>
            <person name="Morin E."/>
            <person name="Salamov A."/>
            <person name="Lipzen A."/>
            <person name="Mereny Z."/>
            <person name="Hegedus B."/>
            <person name="Baldrian P."/>
            <person name="Stursova M."/>
            <person name="Weitz H."/>
            <person name="Taylor A."/>
            <person name="Grigoriev I.V."/>
            <person name="Nagy L.G."/>
            <person name="Martin F."/>
            <person name="Kauserud H."/>
        </authorList>
    </citation>
    <scope>NUCLEOTIDE SEQUENCE</scope>
    <source>
        <strain evidence="3">9144</strain>
    </source>
</reference>
<evidence type="ECO:0000256" key="1">
    <source>
        <dbReference type="SAM" id="MobiDB-lite"/>
    </source>
</evidence>
<proteinExistence type="predicted"/>
<feature type="region of interest" description="Disordered" evidence="1">
    <location>
        <begin position="56"/>
        <end position="78"/>
    </location>
</feature>
<evidence type="ECO:0000313" key="3">
    <source>
        <dbReference type="EMBL" id="KAJ7215926.1"/>
    </source>
</evidence>
<evidence type="ECO:0000256" key="2">
    <source>
        <dbReference type="SAM" id="Phobius"/>
    </source>
</evidence>
<feature type="compositionally biased region" description="Polar residues" evidence="1">
    <location>
        <begin position="149"/>
        <end position="174"/>
    </location>
</feature>
<feature type="region of interest" description="Disordered" evidence="1">
    <location>
        <begin position="101"/>
        <end position="179"/>
    </location>
</feature>
<feature type="region of interest" description="Disordered" evidence="1">
    <location>
        <begin position="231"/>
        <end position="409"/>
    </location>
</feature>
<gene>
    <name evidence="3" type="ORF">GGX14DRAFT_606890</name>
</gene>
<dbReference type="Proteomes" id="UP001219525">
    <property type="component" value="Unassembled WGS sequence"/>
</dbReference>
<keyword evidence="2" id="KW-0472">Membrane</keyword>
<accession>A0AAD6YDU9</accession>
<keyword evidence="2" id="KW-1133">Transmembrane helix</keyword>
<feature type="compositionally biased region" description="Polar residues" evidence="1">
    <location>
        <begin position="103"/>
        <end position="135"/>
    </location>
</feature>
<feature type="compositionally biased region" description="Pro residues" evidence="1">
    <location>
        <begin position="323"/>
        <end position="339"/>
    </location>
</feature>
<dbReference type="EMBL" id="JARJCW010000016">
    <property type="protein sequence ID" value="KAJ7215926.1"/>
    <property type="molecule type" value="Genomic_DNA"/>
</dbReference>
<evidence type="ECO:0000313" key="4">
    <source>
        <dbReference type="Proteomes" id="UP001219525"/>
    </source>
</evidence>
<name>A0AAD6YDU9_9AGAR</name>
<protein>
    <submittedName>
        <fullName evidence="3">Uncharacterized protein</fullName>
    </submittedName>
</protein>
<keyword evidence="4" id="KW-1185">Reference proteome</keyword>
<sequence>MASKVKVQPRGAGPICIMRQMNAGYRYDVKMPRVTHGLDQAGHGCSLATEFRERVAHAPSRAETPATARPLLHEPPPPRLMRFSLLRSSLGSAARCVAGRASTMGTENKCSRSRSTGGSSLCASNASSGPTASASRTDRSRFRRAASEPSRSATATAHRGSSTAMASGTPTRASTVVAPSTGTAPTVAGGAAGFAHNVGGIVGVAIGASVALVLCGALLYLLFARRRRAGARSQTNDAHDAREAQRRPVVPPTPPSSSSFAALFRPLGLRRASRSPRATAIPASEGGGRAAPLTSHLPHALAPSPLGPRSSLLNPRAHADHATPPPLPPPWPAAGPMTPPARAGTRPDPPPGLLRPGLATLQQPQSFMDHIDYSRPIGGRVAVREGETPTPDSMDPAPAGPDMSELHAL</sequence>
<dbReference type="AlphaFoldDB" id="A0AAD6YDU9"/>
<keyword evidence="2" id="KW-0812">Transmembrane</keyword>
<feature type="compositionally biased region" description="Low complexity" evidence="1">
    <location>
        <begin position="256"/>
        <end position="267"/>
    </location>
</feature>
<organism evidence="3 4">
    <name type="scientific">Mycena pura</name>
    <dbReference type="NCBI Taxonomy" id="153505"/>
    <lineage>
        <taxon>Eukaryota</taxon>
        <taxon>Fungi</taxon>
        <taxon>Dikarya</taxon>
        <taxon>Basidiomycota</taxon>
        <taxon>Agaricomycotina</taxon>
        <taxon>Agaricomycetes</taxon>
        <taxon>Agaricomycetidae</taxon>
        <taxon>Agaricales</taxon>
        <taxon>Marasmiineae</taxon>
        <taxon>Mycenaceae</taxon>
        <taxon>Mycena</taxon>
    </lineage>
</organism>